<reference evidence="1 2" key="1">
    <citation type="submission" date="2018-11" db="EMBL/GenBank/DDBJ databases">
        <authorList>
            <consortium name="Pathogen Informatics"/>
        </authorList>
    </citation>
    <scope>NUCLEOTIDE SEQUENCE [LARGE SCALE GENOMIC DNA]</scope>
    <source>
        <strain evidence="1 2">NCTC10913</strain>
    </source>
</reference>
<comment type="caution">
    <text evidence="1">The sequence shown here is derived from an EMBL/GenBank/DDBJ whole genome shotgun (WGS) entry which is preliminary data.</text>
</comment>
<evidence type="ECO:0000313" key="1">
    <source>
        <dbReference type="EMBL" id="VDG70135.1"/>
    </source>
</evidence>
<gene>
    <name evidence="1" type="ORF">NCTC10913_00784</name>
</gene>
<evidence type="ECO:0000313" key="2">
    <source>
        <dbReference type="Proteomes" id="UP000277570"/>
    </source>
</evidence>
<proteinExistence type="predicted"/>
<sequence length="31" mass="3338">MNGLGYKPVCSSSAHSKTANFGVLRDYCALF</sequence>
<dbReference type="Proteomes" id="UP000277570">
    <property type="component" value="Unassembled WGS sequence"/>
</dbReference>
<protein>
    <submittedName>
        <fullName evidence="1">Uncharacterized protein</fullName>
    </submittedName>
</protein>
<organism evidence="1 2">
    <name type="scientific">Clostridium carnis</name>
    <dbReference type="NCBI Taxonomy" id="1530"/>
    <lineage>
        <taxon>Bacteria</taxon>
        <taxon>Bacillati</taxon>
        <taxon>Bacillota</taxon>
        <taxon>Clostridia</taxon>
        <taxon>Eubacteriales</taxon>
        <taxon>Clostridiaceae</taxon>
        <taxon>Clostridium</taxon>
    </lineage>
</organism>
<keyword evidence="2" id="KW-1185">Reference proteome</keyword>
<dbReference type="EMBL" id="UYIN01000001">
    <property type="protein sequence ID" value="VDG70135.1"/>
    <property type="molecule type" value="Genomic_DNA"/>
</dbReference>
<name>A0ABY6SQH5_9CLOT</name>
<accession>A0ABY6SQH5</accession>